<dbReference type="Proteomes" id="UP000283255">
    <property type="component" value="Unassembled WGS sequence"/>
</dbReference>
<sequence>MNTYILVESNIINADKLAEYGQQAAITLAHYGGRFIAKGPASSLHGQSAFSHRAIIEFDNEQRALDWYHSDAYQALVPLREQALSSQFQMITTPNAL</sequence>
<keyword evidence="3" id="KW-1185">Reference proteome</keyword>
<reference evidence="2 3" key="1">
    <citation type="submission" date="2018-09" db="EMBL/GenBank/DDBJ databases">
        <authorList>
            <person name="Wang F."/>
        </authorList>
    </citation>
    <scope>NUCLEOTIDE SEQUENCE [LARGE SCALE GENOMIC DNA]</scope>
    <source>
        <strain evidence="2 3">PLHSC7-2</strain>
    </source>
</reference>
<evidence type="ECO:0000313" key="2">
    <source>
        <dbReference type="EMBL" id="RJG42754.1"/>
    </source>
</evidence>
<accession>A0A418YE49</accession>
<feature type="domain" description="DUF1330" evidence="1">
    <location>
        <begin position="3"/>
        <end position="91"/>
    </location>
</feature>
<dbReference type="EMBL" id="QZCH01000014">
    <property type="protein sequence ID" value="RJG42754.1"/>
    <property type="molecule type" value="Genomic_DNA"/>
</dbReference>
<dbReference type="RefSeq" id="WP_119910955.1">
    <property type="nucleotide sequence ID" value="NZ_QZCH01000014.1"/>
</dbReference>
<comment type="caution">
    <text evidence="2">The sequence shown here is derived from an EMBL/GenBank/DDBJ whole genome shotgun (WGS) entry which is preliminary data.</text>
</comment>
<dbReference type="AlphaFoldDB" id="A0A418YE49"/>
<protein>
    <submittedName>
        <fullName evidence="2">DUF1330 domain-containing protein</fullName>
    </submittedName>
</protein>
<proteinExistence type="predicted"/>
<organism evidence="2 3">
    <name type="scientific">Motilimonas pumila</name>
    <dbReference type="NCBI Taxonomy" id="2303987"/>
    <lineage>
        <taxon>Bacteria</taxon>
        <taxon>Pseudomonadati</taxon>
        <taxon>Pseudomonadota</taxon>
        <taxon>Gammaproteobacteria</taxon>
        <taxon>Alteromonadales</taxon>
        <taxon>Alteromonadales genera incertae sedis</taxon>
        <taxon>Motilimonas</taxon>
    </lineage>
</organism>
<dbReference type="SUPFAM" id="SSF54909">
    <property type="entry name" value="Dimeric alpha+beta barrel"/>
    <property type="match status" value="1"/>
</dbReference>
<reference evidence="2 3" key="2">
    <citation type="submission" date="2019-01" db="EMBL/GenBank/DDBJ databases">
        <title>Motilimonas pumilus sp. nov., isolated from the gut of sea cucumber (Apostichopus japonicus).</title>
        <authorList>
            <person name="Wang F.-Q."/>
            <person name="Ren L.-H."/>
            <person name="Lin Y.-W."/>
            <person name="Sun G.-H."/>
            <person name="Du Z.-J."/>
            <person name="Zhao J.-X."/>
            <person name="Liu X.-J."/>
            <person name="Liu L.-J."/>
        </authorList>
    </citation>
    <scope>NUCLEOTIDE SEQUENCE [LARGE SCALE GENOMIC DNA]</scope>
    <source>
        <strain evidence="2 3">PLHSC7-2</strain>
    </source>
</reference>
<name>A0A418YE49_9GAMM</name>
<dbReference type="Gene3D" id="3.30.70.100">
    <property type="match status" value="1"/>
</dbReference>
<gene>
    <name evidence="2" type="ORF">D1Z90_11735</name>
</gene>
<dbReference type="OrthoDB" id="9806380at2"/>
<dbReference type="InterPro" id="IPR011008">
    <property type="entry name" value="Dimeric_a/b-barrel"/>
</dbReference>
<dbReference type="Pfam" id="PF07045">
    <property type="entry name" value="DUF1330"/>
    <property type="match status" value="1"/>
</dbReference>
<dbReference type="InterPro" id="IPR010753">
    <property type="entry name" value="DUF1330"/>
</dbReference>
<dbReference type="PANTHER" id="PTHR41521:SF4">
    <property type="entry name" value="BLR0684 PROTEIN"/>
    <property type="match status" value="1"/>
</dbReference>
<evidence type="ECO:0000259" key="1">
    <source>
        <dbReference type="Pfam" id="PF07045"/>
    </source>
</evidence>
<evidence type="ECO:0000313" key="3">
    <source>
        <dbReference type="Proteomes" id="UP000283255"/>
    </source>
</evidence>
<dbReference type="PANTHER" id="PTHR41521">
    <property type="match status" value="1"/>
</dbReference>